<evidence type="ECO:0000313" key="8">
    <source>
        <dbReference type="EMBL" id="PSB27908.1"/>
    </source>
</evidence>
<reference evidence="8 9" key="2">
    <citation type="submission" date="2018-03" db="EMBL/GenBank/DDBJ databases">
        <title>The ancient ancestry and fast evolution of plastids.</title>
        <authorList>
            <person name="Moore K.R."/>
            <person name="Magnabosco C."/>
            <person name="Momper L."/>
            <person name="Gold D.A."/>
            <person name="Bosak T."/>
            <person name="Fournier G.P."/>
        </authorList>
    </citation>
    <scope>NUCLEOTIDE SEQUENCE [LARGE SCALE GENOMIC DNA]</scope>
    <source>
        <strain evidence="8 9">ULC18</strain>
    </source>
</reference>
<dbReference type="Gene3D" id="1.10.3730.20">
    <property type="match status" value="1"/>
</dbReference>
<evidence type="ECO:0000256" key="5">
    <source>
        <dbReference type="ARBA" id="ARBA00023136"/>
    </source>
</evidence>
<evidence type="ECO:0000256" key="6">
    <source>
        <dbReference type="RuleBase" id="RU003942"/>
    </source>
</evidence>
<keyword evidence="3 6" id="KW-0812">Transmembrane</keyword>
<keyword evidence="9" id="KW-1185">Reference proteome</keyword>
<evidence type="ECO:0000256" key="4">
    <source>
        <dbReference type="ARBA" id="ARBA00022989"/>
    </source>
</evidence>
<dbReference type="AlphaFoldDB" id="A0A2T1E599"/>
<comment type="similarity">
    <text evidence="6">Belongs to the drug/metabolite transporter (DMT) superfamily. Small multidrug resistance (SMR) (TC 2.A.7.1) family.</text>
</comment>
<comment type="caution">
    <text evidence="8">The sequence shown here is derived from an EMBL/GenBank/DDBJ whole genome shotgun (WGS) entry which is preliminary data.</text>
</comment>
<evidence type="ECO:0000256" key="2">
    <source>
        <dbReference type="ARBA" id="ARBA00022475"/>
    </source>
</evidence>
<gene>
    <name evidence="8" type="ORF">C7B82_15250</name>
</gene>
<dbReference type="InterPro" id="IPR037185">
    <property type="entry name" value="EmrE-like"/>
</dbReference>
<evidence type="ECO:0000256" key="1">
    <source>
        <dbReference type="ARBA" id="ARBA00004651"/>
    </source>
</evidence>
<feature type="transmembrane region" description="Helical" evidence="7">
    <location>
        <begin position="63"/>
        <end position="84"/>
    </location>
</feature>
<feature type="transmembrane region" description="Helical" evidence="7">
    <location>
        <begin position="90"/>
        <end position="109"/>
    </location>
</feature>
<dbReference type="RefSeq" id="WP_106257318.1">
    <property type="nucleotide sequence ID" value="NZ_CAWNSW010000089.1"/>
</dbReference>
<dbReference type="Proteomes" id="UP000239576">
    <property type="component" value="Unassembled WGS sequence"/>
</dbReference>
<keyword evidence="4 7" id="KW-1133">Transmembrane helix</keyword>
<dbReference type="PANTHER" id="PTHR30561:SF9">
    <property type="entry name" value="4-AMINO-4-DEOXY-L-ARABINOSE-PHOSPHOUNDECAPRENOL FLIPPASE SUBUNIT ARNF-RELATED"/>
    <property type="match status" value="1"/>
</dbReference>
<organism evidence="8 9">
    <name type="scientific">Stenomitos frigidus ULC18</name>
    <dbReference type="NCBI Taxonomy" id="2107698"/>
    <lineage>
        <taxon>Bacteria</taxon>
        <taxon>Bacillati</taxon>
        <taxon>Cyanobacteriota</taxon>
        <taxon>Cyanophyceae</taxon>
        <taxon>Leptolyngbyales</taxon>
        <taxon>Leptolyngbyaceae</taxon>
        <taxon>Stenomitos</taxon>
    </lineage>
</organism>
<name>A0A2T1E599_9CYAN</name>
<dbReference type="OrthoDB" id="532141at2"/>
<dbReference type="Pfam" id="PF00893">
    <property type="entry name" value="Multi_Drug_Res"/>
    <property type="match status" value="1"/>
</dbReference>
<proteinExistence type="inferred from homology"/>
<evidence type="ECO:0000313" key="9">
    <source>
        <dbReference type="Proteomes" id="UP000239576"/>
    </source>
</evidence>
<evidence type="ECO:0000256" key="3">
    <source>
        <dbReference type="ARBA" id="ARBA00022692"/>
    </source>
</evidence>
<accession>A0A2T1E599</accession>
<sequence length="114" mass="11988">MFAQLVFALLILTSVGLNTLGQTLLKLGSGQNPLNLYLLGGITAYALSTIFYVLVLGKVNLSIAYPFVIGLTMIATTICGAVILREKIFTLHWIGLGLMLSGLSAIALAKASSS</sequence>
<comment type="subcellular location">
    <subcellularLocation>
        <location evidence="1 6">Cell membrane</location>
        <topology evidence="1 6">Multi-pass membrane protein</topology>
    </subcellularLocation>
</comment>
<dbReference type="GO" id="GO:0022857">
    <property type="term" value="F:transmembrane transporter activity"/>
    <property type="evidence" value="ECO:0007669"/>
    <property type="project" value="InterPro"/>
</dbReference>
<dbReference type="InterPro" id="IPR045324">
    <property type="entry name" value="Small_multidrug_res"/>
</dbReference>
<dbReference type="PANTHER" id="PTHR30561">
    <property type="entry name" value="SMR FAMILY PROTON-DEPENDENT DRUG EFFLUX TRANSPORTER SUGE"/>
    <property type="match status" value="1"/>
</dbReference>
<keyword evidence="5 7" id="KW-0472">Membrane</keyword>
<reference evidence="9" key="1">
    <citation type="submission" date="2018-02" db="EMBL/GenBank/DDBJ databases">
        <authorList>
            <person name="Moore K."/>
            <person name="Momper L."/>
        </authorList>
    </citation>
    <scope>NUCLEOTIDE SEQUENCE [LARGE SCALE GENOMIC DNA]</scope>
    <source>
        <strain evidence="9">ULC18</strain>
    </source>
</reference>
<dbReference type="GO" id="GO:0005886">
    <property type="term" value="C:plasma membrane"/>
    <property type="evidence" value="ECO:0007669"/>
    <property type="project" value="UniProtKB-SubCell"/>
</dbReference>
<dbReference type="EMBL" id="PVWK01000084">
    <property type="protein sequence ID" value="PSB27908.1"/>
    <property type="molecule type" value="Genomic_DNA"/>
</dbReference>
<feature type="transmembrane region" description="Helical" evidence="7">
    <location>
        <begin position="37"/>
        <end position="56"/>
    </location>
</feature>
<dbReference type="SUPFAM" id="SSF103481">
    <property type="entry name" value="Multidrug resistance efflux transporter EmrE"/>
    <property type="match status" value="1"/>
</dbReference>
<dbReference type="InterPro" id="IPR000390">
    <property type="entry name" value="Small_drug/metabolite_transptr"/>
</dbReference>
<protein>
    <submittedName>
        <fullName evidence="8">Small multidrug resistance protein</fullName>
    </submittedName>
</protein>
<keyword evidence="2" id="KW-1003">Cell membrane</keyword>
<evidence type="ECO:0000256" key="7">
    <source>
        <dbReference type="SAM" id="Phobius"/>
    </source>
</evidence>